<name>A0A7R9I296_9NEOP</name>
<organism evidence="1">
    <name type="scientific">Timema bartmani</name>
    <dbReference type="NCBI Taxonomy" id="61472"/>
    <lineage>
        <taxon>Eukaryota</taxon>
        <taxon>Metazoa</taxon>
        <taxon>Ecdysozoa</taxon>
        <taxon>Arthropoda</taxon>
        <taxon>Hexapoda</taxon>
        <taxon>Insecta</taxon>
        <taxon>Pterygota</taxon>
        <taxon>Neoptera</taxon>
        <taxon>Polyneoptera</taxon>
        <taxon>Phasmatodea</taxon>
        <taxon>Timematodea</taxon>
        <taxon>Timematoidea</taxon>
        <taxon>Timematidae</taxon>
        <taxon>Timema</taxon>
    </lineage>
</organism>
<dbReference type="AlphaFoldDB" id="A0A7R9I296"/>
<evidence type="ECO:0000313" key="1">
    <source>
        <dbReference type="EMBL" id="CAD7443991.1"/>
    </source>
</evidence>
<gene>
    <name evidence="1" type="ORF">TBIB3V08_LOCUS6384</name>
</gene>
<reference evidence="1" key="1">
    <citation type="submission" date="2020-11" db="EMBL/GenBank/DDBJ databases">
        <authorList>
            <person name="Tran Van P."/>
        </authorList>
    </citation>
    <scope>NUCLEOTIDE SEQUENCE</scope>
</reference>
<accession>A0A7R9I296</accession>
<protein>
    <submittedName>
        <fullName evidence="1">Uncharacterized protein</fullName>
    </submittedName>
</protein>
<sequence length="216" mass="24690">MVDKNSTVILSADSNTSKKDEEFSDLMLRYCYGWKQIFMPWCHDTNWRQSEEDKQLQEELNMLVERLVWRTQPFTLGEAFNKGCSKNEILMERADSKQDQNWACNEEKGRKGEIGKAEKELPRKSARTTVLIAQGIEPTTVSWTSTSSVQGLRRLLKTATPSLNSALVYFLRTCSGRATHPLYCLDCSTVHVLEAVRDELTSIHGAKENSCLYWLA</sequence>
<proteinExistence type="predicted"/>
<dbReference type="EMBL" id="OD566439">
    <property type="protein sequence ID" value="CAD7443991.1"/>
    <property type="molecule type" value="Genomic_DNA"/>
</dbReference>